<reference evidence="4 5" key="1">
    <citation type="journal article" date="2017" name="Curr. Microbiol.">
        <title>Mucilaginibacter ginsenosidivorans sp. nov., Isolated from Soil of Ginseng Field.</title>
        <authorList>
            <person name="Kim M.M."/>
            <person name="Siddiqi M.Z."/>
            <person name="Im W.T."/>
        </authorList>
    </citation>
    <scope>NUCLEOTIDE SEQUENCE [LARGE SCALE GENOMIC DNA]</scope>
    <source>
        <strain evidence="4 5">Gsoil 3017</strain>
    </source>
</reference>
<protein>
    <submittedName>
        <fullName evidence="4">Helix-turn-helix domain-containing protein</fullName>
    </submittedName>
</protein>
<proteinExistence type="predicted"/>
<dbReference type="PANTHER" id="PTHR43130">
    <property type="entry name" value="ARAC-FAMILY TRANSCRIPTIONAL REGULATOR"/>
    <property type="match status" value="1"/>
</dbReference>
<keyword evidence="5" id="KW-1185">Reference proteome</keyword>
<dbReference type="Pfam" id="PF01965">
    <property type="entry name" value="DJ-1_PfpI"/>
    <property type="match status" value="1"/>
</dbReference>
<evidence type="ECO:0000313" key="5">
    <source>
        <dbReference type="Proteomes" id="UP000321479"/>
    </source>
</evidence>
<dbReference type="AlphaFoldDB" id="A0A5B8V0P9"/>
<dbReference type="PANTHER" id="PTHR43130:SF3">
    <property type="entry name" value="HTH-TYPE TRANSCRIPTIONAL REGULATOR RV1931C"/>
    <property type="match status" value="1"/>
</dbReference>
<sequence length="326" mass="37298">MKTVSILVPESAVLQGIADPRYIFTAVNQFLENSGKPPLFRVQLVGCTPEVKLNGGAFSIRTDLLLDEVKRSDLVIVPPLFGDLDAGIKLNRELLPWIIDQYDGGAEVASLCLGAFLLASTGLLNGRKCSTHWFFANQFRNMFPDVELVDEKIITEEGHVYSSGGANSYWNLLLYLVEKYTDREMAILAAKYFVIDIGRNDQSPFTIFKGQKDHEDELVKNAQEYIEQNFQQKISVDELSERFNIVRRTFERRFKKSTHNTVVEYIQRVKIEAAKKSFESNRKTIYEVMYDVGYTDIKAFRDVFKKITGMPPVDYRNKYNKNALVA</sequence>
<dbReference type="KEGG" id="mgin:FRZ54_20915"/>
<dbReference type="Pfam" id="PF12833">
    <property type="entry name" value="HTH_18"/>
    <property type="match status" value="1"/>
</dbReference>
<dbReference type="EMBL" id="CP042436">
    <property type="protein sequence ID" value="QEC64924.1"/>
    <property type="molecule type" value="Genomic_DNA"/>
</dbReference>
<dbReference type="InterPro" id="IPR009057">
    <property type="entry name" value="Homeodomain-like_sf"/>
</dbReference>
<evidence type="ECO:0000256" key="2">
    <source>
        <dbReference type="ARBA" id="ARBA00023163"/>
    </source>
</evidence>
<dbReference type="SUPFAM" id="SSF52317">
    <property type="entry name" value="Class I glutamine amidotransferase-like"/>
    <property type="match status" value="1"/>
</dbReference>
<dbReference type="RefSeq" id="WP_147033757.1">
    <property type="nucleotide sequence ID" value="NZ_CP042436.1"/>
</dbReference>
<keyword evidence="2" id="KW-0804">Transcription</keyword>
<dbReference type="CDD" id="cd03138">
    <property type="entry name" value="GATase1_AraC_2"/>
    <property type="match status" value="1"/>
</dbReference>
<name>A0A5B8V0P9_9SPHI</name>
<dbReference type="GO" id="GO:0003700">
    <property type="term" value="F:DNA-binding transcription factor activity"/>
    <property type="evidence" value="ECO:0007669"/>
    <property type="project" value="InterPro"/>
</dbReference>
<evidence type="ECO:0000259" key="3">
    <source>
        <dbReference type="PROSITE" id="PS01124"/>
    </source>
</evidence>
<organism evidence="4 5">
    <name type="scientific">Mucilaginibacter ginsenosidivorans</name>
    <dbReference type="NCBI Taxonomy" id="398053"/>
    <lineage>
        <taxon>Bacteria</taxon>
        <taxon>Pseudomonadati</taxon>
        <taxon>Bacteroidota</taxon>
        <taxon>Sphingobacteriia</taxon>
        <taxon>Sphingobacteriales</taxon>
        <taxon>Sphingobacteriaceae</taxon>
        <taxon>Mucilaginibacter</taxon>
    </lineage>
</organism>
<dbReference type="Gene3D" id="1.10.10.60">
    <property type="entry name" value="Homeodomain-like"/>
    <property type="match status" value="2"/>
</dbReference>
<dbReference type="InterPro" id="IPR029062">
    <property type="entry name" value="Class_I_gatase-like"/>
</dbReference>
<dbReference type="SMART" id="SM00342">
    <property type="entry name" value="HTH_ARAC"/>
    <property type="match status" value="1"/>
</dbReference>
<evidence type="ECO:0000313" key="4">
    <source>
        <dbReference type="EMBL" id="QEC64924.1"/>
    </source>
</evidence>
<dbReference type="Gene3D" id="3.40.50.880">
    <property type="match status" value="1"/>
</dbReference>
<dbReference type="Proteomes" id="UP000321479">
    <property type="component" value="Chromosome"/>
</dbReference>
<accession>A0A5B8V0P9</accession>
<feature type="domain" description="HTH araC/xylS-type" evidence="3">
    <location>
        <begin position="220"/>
        <end position="318"/>
    </location>
</feature>
<dbReference type="PROSITE" id="PS01124">
    <property type="entry name" value="HTH_ARAC_FAMILY_2"/>
    <property type="match status" value="1"/>
</dbReference>
<dbReference type="OrthoDB" id="9803764at2"/>
<dbReference type="InterPro" id="IPR052158">
    <property type="entry name" value="INH-QAR"/>
</dbReference>
<dbReference type="SUPFAM" id="SSF46689">
    <property type="entry name" value="Homeodomain-like"/>
    <property type="match status" value="2"/>
</dbReference>
<dbReference type="InterPro" id="IPR018060">
    <property type="entry name" value="HTH_AraC"/>
</dbReference>
<dbReference type="GO" id="GO:0043565">
    <property type="term" value="F:sequence-specific DNA binding"/>
    <property type="evidence" value="ECO:0007669"/>
    <property type="project" value="InterPro"/>
</dbReference>
<keyword evidence="1" id="KW-0805">Transcription regulation</keyword>
<gene>
    <name evidence="4" type="ORF">FRZ54_20915</name>
</gene>
<dbReference type="InterPro" id="IPR002818">
    <property type="entry name" value="DJ-1/PfpI"/>
</dbReference>
<evidence type="ECO:0000256" key="1">
    <source>
        <dbReference type="ARBA" id="ARBA00023015"/>
    </source>
</evidence>